<reference evidence="3 4" key="1">
    <citation type="submission" date="2023-07" db="EMBL/GenBank/DDBJ databases">
        <title>Protaetiibacter sp. nov WY-16 isolated from soil.</title>
        <authorList>
            <person name="Liu B."/>
            <person name="Wan Y."/>
        </authorList>
    </citation>
    <scope>NUCLEOTIDE SEQUENCE [LARGE SCALE GENOMIC DNA]</scope>
    <source>
        <strain evidence="3 4">WY-16</strain>
    </source>
</reference>
<evidence type="ECO:0000256" key="2">
    <source>
        <dbReference type="SAM" id="Phobius"/>
    </source>
</evidence>
<keyword evidence="4" id="KW-1185">Reference proteome</keyword>
<keyword evidence="2" id="KW-0472">Membrane</keyword>
<proteinExistence type="predicted"/>
<feature type="compositionally biased region" description="Acidic residues" evidence="1">
    <location>
        <begin position="238"/>
        <end position="249"/>
    </location>
</feature>
<dbReference type="RefSeq" id="WP_305003285.1">
    <property type="nucleotide sequence ID" value="NZ_JAUQUB010000002.1"/>
</dbReference>
<dbReference type="Proteomes" id="UP001241072">
    <property type="component" value="Unassembled WGS sequence"/>
</dbReference>
<evidence type="ECO:0000313" key="4">
    <source>
        <dbReference type="Proteomes" id="UP001241072"/>
    </source>
</evidence>
<sequence>MSARAAKTTPGLVLGAQPRANLLPPEVIERAKARRVRGYLVLLVVVVLIATAAGYAYASIQALTAQAGLAAAQARTSELLEEKATYSDVISATSGLALITSTQQQATSTEVMWSDLMQELILAAPGQVILVNKMTGLAPMPWEAPMLVTGSLRTPRVASLELRYVSPTPPEATRLYRAFAGVDGVADVSIDSVEWLDDLKVFATTVTINFDADALSARWGEDEDEDESTDGTSTDGAETNDEEGSDEGQ</sequence>
<keyword evidence="2" id="KW-0812">Transmembrane</keyword>
<gene>
    <name evidence="3" type="ORF">Q5716_11510</name>
</gene>
<organism evidence="3 4">
    <name type="scientific">Antiquaquibacter soli</name>
    <dbReference type="NCBI Taxonomy" id="3064523"/>
    <lineage>
        <taxon>Bacteria</taxon>
        <taxon>Bacillati</taxon>
        <taxon>Actinomycetota</taxon>
        <taxon>Actinomycetes</taxon>
        <taxon>Micrococcales</taxon>
        <taxon>Microbacteriaceae</taxon>
        <taxon>Antiquaquibacter</taxon>
    </lineage>
</organism>
<name>A0ABT9BP96_9MICO</name>
<dbReference type="EMBL" id="JAUQUB010000002">
    <property type="protein sequence ID" value="MDO7882853.1"/>
    <property type="molecule type" value="Genomic_DNA"/>
</dbReference>
<feature type="region of interest" description="Disordered" evidence="1">
    <location>
        <begin position="217"/>
        <end position="249"/>
    </location>
</feature>
<feature type="transmembrane region" description="Helical" evidence="2">
    <location>
        <begin position="39"/>
        <end position="58"/>
    </location>
</feature>
<protein>
    <recommendedName>
        <fullName evidence="5">PilN domain-containing protein</fullName>
    </recommendedName>
</protein>
<evidence type="ECO:0000256" key="1">
    <source>
        <dbReference type="SAM" id="MobiDB-lite"/>
    </source>
</evidence>
<accession>A0ABT9BP96</accession>
<evidence type="ECO:0000313" key="3">
    <source>
        <dbReference type="EMBL" id="MDO7882853.1"/>
    </source>
</evidence>
<keyword evidence="2" id="KW-1133">Transmembrane helix</keyword>
<comment type="caution">
    <text evidence="3">The sequence shown here is derived from an EMBL/GenBank/DDBJ whole genome shotgun (WGS) entry which is preliminary data.</text>
</comment>
<evidence type="ECO:0008006" key="5">
    <source>
        <dbReference type="Google" id="ProtNLM"/>
    </source>
</evidence>